<keyword evidence="1" id="KW-0479">Metal-binding</keyword>
<sequence length="242" mass="24648">MLAVAHGTRDRAGIATYRALLDLVRARRPGLRAELSFLGLALPAPAQVLAASRGPVVLVPLLLNTGYHVTVDLPAVRAAASHPDVRQAAPLGPDPLLAAALADRLAEAGPTADGRGPSGPDAVVLAAAGSTDPAAGADTEVMAGLLGRRLGCPVVAGYLCANAPSPAEAVRSLRAAGHRRVAVARHLMAPGHFARRAQEAGGCFVSAPLGAHPDVARLVLKRFDEASGEPVRRTAEAATRTA</sequence>
<comment type="caution">
    <text evidence="3">The sequence shown here is derived from an EMBL/GenBank/DDBJ whole genome shotgun (WGS) entry which is preliminary data.</text>
</comment>
<protein>
    <submittedName>
        <fullName evidence="3">Sirohydrochlorin chelatase</fullName>
    </submittedName>
</protein>
<evidence type="ECO:0000313" key="4">
    <source>
        <dbReference type="Proteomes" id="UP001596915"/>
    </source>
</evidence>
<evidence type="ECO:0000256" key="2">
    <source>
        <dbReference type="ARBA" id="ARBA00023239"/>
    </source>
</evidence>
<organism evidence="3 4">
    <name type="scientific">Streptomyces sanglieri</name>
    <dbReference type="NCBI Taxonomy" id="193460"/>
    <lineage>
        <taxon>Bacteria</taxon>
        <taxon>Bacillati</taxon>
        <taxon>Actinomycetota</taxon>
        <taxon>Actinomycetes</taxon>
        <taxon>Kitasatosporales</taxon>
        <taxon>Streptomycetaceae</taxon>
        <taxon>Streptomyces</taxon>
    </lineage>
</organism>
<dbReference type="InterPro" id="IPR050963">
    <property type="entry name" value="Sirohydro_Cobaltochel/CbiX"/>
</dbReference>
<dbReference type="PANTHER" id="PTHR33542">
    <property type="entry name" value="SIROHYDROCHLORIN FERROCHELATASE, CHLOROPLASTIC"/>
    <property type="match status" value="1"/>
</dbReference>
<evidence type="ECO:0000256" key="1">
    <source>
        <dbReference type="ARBA" id="ARBA00022723"/>
    </source>
</evidence>
<reference evidence="4" key="1">
    <citation type="journal article" date="2019" name="Int. J. Syst. Evol. Microbiol.">
        <title>The Global Catalogue of Microorganisms (GCM) 10K type strain sequencing project: providing services to taxonomists for standard genome sequencing and annotation.</title>
        <authorList>
            <consortium name="The Broad Institute Genomics Platform"/>
            <consortium name="The Broad Institute Genome Sequencing Center for Infectious Disease"/>
            <person name="Wu L."/>
            <person name="Ma J."/>
        </authorList>
    </citation>
    <scope>NUCLEOTIDE SEQUENCE [LARGE SCALE GENOMIC DNA]</scope>
    <source>
        <strain evidence="4">JCM 12607</strain>
    </source>
</reference>
<gene>
    <name evidence="3" type="ORF">ACFQ2K_44975</name>
</gene>
<dbReference type="CDD" id="cd03416">
    <property type="entry name" value="CbiX_SirB_N"/>
    <property type="match status" value="1"/>
</dbReference>
<dbReference type="PANTHER" id="PTHR33542:SF5">
    <property type="entry name" value="FERROCHELATASE CHE1"/>
    <property type="match status" value="1"/>
</dbReference>
<dbReference type="Proteomes" id="UP001596915">
    <property type="component" value="Unassembled WGS sequence"/>
</dbReference>
<accession>A0ABW2X4J4</accession>
<dbReference type="InterPro" id="IPR002762">
    <property type="entry name" value="CbiX-like"/>
</dbReference>
<dbReference type="SUPFAM" id="SSF53800">
    <property type="entry name" value="Chelatase"/>
    <property type="match status" value="1"/>
</dbReference>
<keyword evidence="4" id="KW-1185">Reference proteome</keyword>
<dbReference type="Gene3D" id="3.40.50.1400">
    <property type="match status" value="2"/>
</dbReference>
<evidence type="ECO:0000313" key="3">
    <source>
        <dbReference type="EMBL" id="MFD0628721.1"/>
    </source>
</evidence>
<dbReference type="EMBL" id="JBHTGL010000008">
    <property type="protein sequence ID" value="MFD0628721.1"/>
    <property type="molecule type" value="Genomic_DNA"/>
</dbReference>
<proteinExistence type="predicted"/>
<dbReference type="Pfam" id="PF01903">
    <property type="entry name" value="CbiX"/>
    <property type="match status" value="2"/>
</dbReference>
<name>A0ABW2X4J4_9ACTN</name>
<keyword evidence="2" id="KW-0456">Lyase</keyword>